<dbReference type="AlphaFoldDB" id="A0A1Y1IUN3"/>
<sequence length="561" mass="60310">MVKSQVLAALDGQKVSWFHFKAIIIAGMGFFNDSYDLFTIGLLTKLIGRIYYTPRCPLNTVCPTSFYGKKPGALPINQNSAITAVALCGTLAGQIFFGWLGDKIGRKTAYGVTLITMVVFGVGQAMSFGTTPLAVVTTLCICRFMLGVGIGGDYPLSAVIMSEYANKATRGAFVAAVFSMQGIGILVGAAITLAVAGGLRHSHPRAPFSVDPYGSIGLPASDFAWRLVLALGAVPAALTFYYRLQLPETARYTSIVAGDAAGTAANMARVLETDFTAEDAAIEGGAKLQGAYDPAAVETYTFAQGWGMPRHVPPSQQNWGWFLKWHGWHLIGTTSTWFFLDIAFYSQNLFQSNVFSIIGWVPKNTTMSALTEAYKLARAQALVALWSTVPGYYFTVFTVDIIGRWWIQVGGFFMMTLFMGILAGDYNNLKTKKGPFVALYSLCFFFANWGPNATTFIVPAEIFPAKFRSTAHGISAACGKAGAIVGAFGFLYASQDKNPAVSAPYPAGIGLQNALIVLTVANFMGLICTIVFVPESKGMSLEDFEGEVDVKPAKLNGETKV</sequence>
<protein>
    <submittedName>
        <fullName evidence="7">Phosphate transporter</fullName>
    </submittedName>
</protein>
<dbReference type="Gene3D" id="1.20.1250.20">
    <property type="entry name" value="MFS general substrate transporter like domains"/>
    <property type="match status" value="2"/>
</dbReference>
<dbReference type="InterPro" id="IPR005828">
    <property type="entry name" value="MFS_sugar_transport-like"/>
</dbReference>
<dbReference type="PANTHER" id="PTHR24064">
    <property type="entry name" value="SOLUTE CARRIER FAMILY 22 MEMBER"/>
    <property type="match status" value="1"/>
</dbReference>
<dbReference type="InterPro" id="IPR036259">
    <property type="entry name" value="MFS_trans_sf"/>
</dbReference>
<evidence type="ECO:0000256" key="4">
    <source>
        <dbReference type="ARBA" id="ARBA00023136"/>
    </source>
</evidence>
<accession>A0A1Y1IUN3</accession>
<feature type="transmembrane region" description="Helical" evidence="5">
    <location>
        <begin position="470"/>
        <end position="493"/>
    </location>
</feature>
<feature type="transmembrane region" description="Helical" evidence="5">
    <location>
        <begin position="223"/>
        <end position="242"/>
    </location>
</feature>
<dbReference type="InterPro" id="IPR020846">
    <property type="entry name" value="MFS_dom"/>
</dbReference>
<evidence type="ECO:0000256" key="5">
    <source>
        <dbReference type="SAM" id="Phobius"/>
    </source>
</evidence>
<evidence type="ECO:0000256" key="3">
    <source>
        <dbReference type="ARBA" id="ARBA00022989"/>
    </source>
</evidence>
<keyword evidence="4 5" id="KW-0472">Membrane</keyword>
<dbReference type="PROSITE" id="PS00217">
    <property type="entry name" value="SUGAR_TRANSPORT_2"/>
    <property type="match status" value="1"/>
</dbReference>
<dbReference type="EMBL" id="DF237837">
    <property type="protein sequence ID" value="GAQ91948.1"/>
    <property type="molecule type" value="Genomic_DNA"/>
</dbReference>
<dbReference type="OrthoDB" id="2015989at2759"/>
<dbReference type="SUPFAM" id="SSF103473">
    <property type="entry name" value="MFS general substrate transporter"/>
    <property type="match status" value="1"/>
</dbReference>
<feature type="transmembrane region" description="Helical" evidence="5">
    <location>
        <begin position="436"/>
        <end position="458"/>
    </location>
</feature>
<dbReference type="Proteomes" id="UP000054558">
    <property type="component" value="Unassembled WGS sequence"/>
</dbReference>
<feature type="domain" description="Major facilitator superfamily (MFS) profile" evidence="6">
    <location>
        <begin position="22"/>
        <end position="537"/>
    </location>
</feature>
<feature type="transmembrane region" description="Helical" evidence="5">
    <location>
        <begin position="381"/>
        <end position="399"/>
    </location>
</feature>
<dbReference type="InterPro" id="IPR005829">
    <property type="entry name" value="Sugar_transporter_CS"/>
</dbReference>
<evidence type="ECO:0000259" key="6">
    <source>
        <dbReference type="PROSITE" id="PS50850"/>
    </source>
</evidence>
<feature type="transmembrane region" description="Helical" evidence="5">
    <location>
        <begin position="173"/>
        <end position="199"/>
    </location>
</feature>
<dbReference type="PROSITE" id="PS50850">
    <property type="entry name" value="MFS"/>
    <property type="match status" value="1"/>
</dbReference>
<dbReference type="OMA" id="GLYHVRA"/>
<evidence type="ECO:0000313" key="8">
    <source>
        <dbReference type="Proteomes" id="UP000054558"/>
    </source>
</evidence>
<dbReference type="Pfam" id="PF00083">
    <property type="entry name" value="Sugar_tr"/>
    <property type="match status" value="2"/>
</dbReference>
<feature type="transmembrane region" description="Helical" evidence="5">
    <location>
        <begin position="405"/>
        <end position="424"/>
    </location>
</feature>
<proteinExistence type="predicted"/>
<organism evidence="7 8">
    <name type="scientific">Klebsormidium nitens</name>
    <name type="common">Green alga</name>
    <name type="synonym">Ulothrix nitens</name>
    <dbReference type="NCBI Taxonomy" id="105231"/>
    <lineage>
        <taxon>Eukaryota</taxon>
        <taxon>Viridiplantae</taxon>
        <taxon>Streptophyta</taxon>
        <taxon>Klebsormidiophyceae</taxon>
        <taxon>Klebsormidiales</taxon>
        <taxon>Klebsormidiaceae</taxon>
        <taxon>Klebsormidium</taxon>
    </lineage>
</organism>
<keyword evidence="8" id="KW-1185">Reference proteome</keyword>
<gene>
    <name evidence="7" type="ORF">KFL_008880040</name>
</gene>
<comment type="subcellular location">
    <subcellularLocation>
        <location evidence="1">Membrane</location>
        <topology evidence="1">Multi-pass membrane protein</topology>
    </subcellularLocation>
</comment>
<evidence type="ECO:0000256" key="2">
    <source>
        <dbReference type="ARBA" id="ARBA00022692"/>
    </source>
</evidence>
<name>A0A1Y1IUN3_KLENI</name>
<dbReference type="GO" id="GO:0016020">
    <property type="term" value="C:membrane"/>
    <property type="evidence" value="ECO:0007669"/>
    <property type="project" value="UniProtKB-SubCell"/>
</dbReference>
<dbReference type="CDD" id="cd17364">
    <property type="entry name" value="MFS_PhT"/>
    <property type="match status" value="1"/>
</dbReference>
<reference evidence="7 8" key="1">
    <citation type="journal article" date="2014" name="Nat. Commun.">
        <title>Klebsormidium flaccidum genome reveals primary factors for plant terrestrial adaptation.</title>
        <authorList>
            <person name="Hori K."/>
            <person name="Maruyama F."/>
            <person name="Fujisawa T."/>
            <person name="Togashi T."/>
            <person name="Yamamoto N."/>
            <person name="Seo M."/>
            <person name="Sato S."/>
            <person name="Yamada T."/>
            <person name="Mori H."/>
            <person name="Tajima N."/>
            <person name="Moriyama T."/>
            <person name="Ikeuchi M."/>
            <person name="Watanabe M."/>
            <person name="Wada H."/>
            <person name="Kobayashi K."/>
            <person name="Saito M."/>
            <person name="Masuda T."/>
            <person name="Sasaki-Sekimoto Y."/>
            <person name="Mashiguchi K."/>
            <person name="Awai K."/>
            <person name="Shimojima M."/>
            <person name="Masuda S."/>
            <person name="Iwai M."/>
            <person name="Nobusawa T."/>
            <person name="Narise T."/>
            <person name="Kondo S."/>
            <person name="Saito H."/>
            <person name="Sato R."/>
            <person name="Murakawa M."/>
            <person name="Ihara Y."/>
            <person name="Oshima-Yamada Y."/>
            <person name="Ohtaka K."/>
            <person name="Satoh M."/>
            <person name="Sonobe K."/>
            <person name="Ishii M."/>
            <person name="Ohtani R."/>
            <person name="Kanamori-Sato M."/>
            <person name="Honoki R."/>
            <person name="Miyazaki D."/>
            <person name="Mochizuki H."/>
            <person name="Umetsu J."/>
            <person name="Higashi K."/>
            <person name="Shibata D."/>
            <person name="Kamiya Y."/>
            <person name="Sato N."/>
            <person name="Nakamura Y."/>
            <person name="Tabata S."/>
            <person name="Ida S."/>
            <person name="Kurokawa K."/>
            <person name="Ohta H."/>
        </authorList>
    </citation>
    <scope>NUCLEOTIDE SEQUENCE [LARGE SCALE GENOMIC DNA]</scope>
    <source>
        <strain evidence="7 8">NIES-2285</strain>
    </source>
</reference>
<dbReference type="GO" id="GO:0022857">
    <property type="term" value="F:transmembrane transporter activity"/>
    <property type="evidence" value="ECO:0007669"/>
    <property type="project" value="InterPro"/>
</dbReference>
<feature type="transmembrane region" description="Helical" evidence="5">
    <location>
        <begin position="133"/>
        <end position="152"/>
    </location>
</feature>
<evidence type="ECO:0000256" key="1">
    <source>
        <dbReference type="ARBA" id="ARBA00004141"/>
    </source>
</evidence>
<keyword evidence="3 5" id="KW-1133">Transmembrane helix</keyword>
<feature type="transmembrane region" description="Helical" evidence="5">
    <location>
        <begin position="81"/>
        <end position="101"/>
    </location>
</feature>
<feature type="transmembrane region" description="Helical" evidence="5">
    <location>
        <begin position="514"/>
        <end position="533"/>
    </location>
</feature>
<evidence type="ECO:0000313" key="7">
    <source>
        <dbReference type="EMBL" id="GAQ91948.1"/>
    </source>
</evidence>
<keyword evidence="2 5" id="KW-0812">Transmembrane</keyword>
<feature type="transmembrane region" description="Helical" evidence="5">
    <location>
        <begin position="108"/>
        <end position="127"/>
    </location>
</feature>